<evidence type="ECO:0000256" key="4">
    <source>
        <dbReference type="ARBA" id="ARBA00022490"/>
    </source>
</evidence>
<feature type="region of interest" description="Disordered" evidence="13">
    <location>
        <begin position="583"/>
        <end position="721"/>
    </location>
</feature>
<evidence type="ECO:0000256" key="9">
    <source>
        <dbReference type="ARBA" id="ARBA00023006"/>
    </source>
</evidence>
<dbReference type="Proteomes" id="UP001194696">
    <property type="component" value="Unassembled WGS sequence"/>
</dbReference>
<feature type="compositionally biased region" description="Polar residues" evidence="13">
    <location>
        <begin position="850"/>
        <end position="867"/>
    </location>
</feature>
<feature type="region of interest" description="Disordered" evidence="13">
    <location>
        <begin position="100"/>
        <end position="151"/>
    </location>
</feature>
<feature type="region of interest" description="Disordered" evidence="13">
    <location>
        <begin position="314"/>
        <end position="349"/>
    </location>
</feature>
<feature type="compositionally biased region" description="Low complexity" evidence="13">
    <location>
        <begin position="100"/>
        <end position="135"/>
    </location>
</feature>
<feature type="region of interest" description="Disordered" evidence="13">
    <location>
        <begin position="766"/>
        <end position="791"/>
    </location>
</feature>
<feature type="compositionally biased region" description="Low complexity" evidence="13">
    <location>
        <begin position="942"/>
        <end position="962"/>
    </location>
</feature>
<feature type="region of interest" description="Disordered" evidence="13">
    <location>
        <begin position="1657"/>
        <end position="1680"/>
    </location>
</feature>
<feature type="region of interest" description="Disordered" evidence="13">
    <location>
        <begin position="171"/>
        <end position="191"/>
    </location>
</feature>
<protein>
    <recommendedName>
        <fullName evidence="11">Autophagy-related protein 4</fullName>
    </recommendedName>
</protein>
<dbReference type="InterPro" id="IPR046792">
    <property type="entry name" value="Peptidase_C54_cat"/>
</dbReference>
<accession>A0ABQ7K3D3</accession>
<evidence type="ECO:0000256" key="2">
    <source>
        <dbReference type="ARBA" id="ARBA00010958"/>
    </source>
</evidence>
<evidence type="ECO:0000256" key="11">
    <source>
        <dbReference type="ARBA" id="ARBA00030240"/>
    </source>
</evidence>
<proteinExistence type="inferred from homology"/>
<name>A0ABQ7K3D3_9FUNG</name>
<dbReference type="GO" id="GO:0008233">
    <property type="term" value="F:peptidase activity"/>
    <property type="evidence" value="ECO:0007669"/>
    <property type="project" value="UniProtKB-KW"/>
</dbReference>
<comment type="catalytic activity">
    <reaction evidence="10">
        <text>[protein]-C-terminal L-amino acid-glycyl-phosphatidylethanolamide + H2O = [protein]-C-terminal L-amino acid-glycine + a 1,2-diacyl-sn-glycero-3-phosphoethanolamine</text>
        <dbReference type="Rhea" id="RHEA:67548"/>
        <dbReference type="Rhea" id="RHEA-COMP:17323"/>
        <dbReference type="Rhea" id="RHEA-COMP:17324"/>
        <dbReference type="ChEBI" id="CHEBI:15377"/>
        <dbReference type="ChEBI" id="CHEBI:64612"/>
        <dbReference type="ChEBI" id="CHEBI:172940"/>
        <dbReference type="ChEBI" id="CHEBI:172941"/>
    </reaction>
    <physiologicalReaction direction="left-to-right" evidence="10">
        <dbReference type="Rhea" id="RHEA:67549"/>
    </physiologicalReaction>
</comment>
<reference evidence="15 16" key="1">
    <citation type="journal article" date="2020" name="Fungal Divers.">
        <title>Resolving the Mortierellaceae phylogeny through synthesis of multi-gene phylogenetics and phylogenomics.</title>
        <authorList>
            <person name="Vandepol N."/>
            <person name="Liber J."/>
            <person name="Desiro A."/>
            <person name="Na H."/>
            <person name="Kennedy M."/>
            <person name="Barry K."/>
            <person name="Grigoriev I.V."/>
            <person name="Miller A.N."/>
            <person name="O'Donnell K."/>
            <person name="Stajich J.E."/>
            <person name="Bonito G."/>
        </authorList>
    </citation>
    <scope>NUCLEOTIDE SEQUENCE [LARGE SCALE GENOMIC DNA]</scope>
    <source>
        <strain evidence="15 16">AD045</strain>
    </source>
</reference>
<dbReference type="Pfam" id="PF03416">
    <property type="entry name" value="Peptidase_C54"/>
    <property type="match status" value="1"/>
</dbReference>
<sequence>MPLPLLPLEIRPSFTRSRSQQNLASPTRLYNTVSSALGRSRVDLLSSPSSEQPPAVPPIPSAYAQSPSAFATMQKVYHSHEDISFWSTLYAQHHVYTRQENQAGEQQQHLQQQLQQGSPKATSTAASFSLAAEQQQQRRRRQQQQQQPCRETAGSIKVWQVLTKTVLDNSASKPTQELPQKQQPLQQQPLTRPNVHFERLPIKVQTSASALSPDGHPFSIVFFFTVESSPITLWYLESAFTHSSTVHEHMELMGTFQPNDARDPTSFYIYETHAFNVVQPLQEDTMLDIHVQNPAGTIYAEFSYTFIKEPKVGGTSTSSVSSPTLSMPNSPRAAVRQEKSSCSRTDDIDGITPATTSITAIPTTTTSLLTAATTTTQTTTVVAATKGVEIPLSPFHSPLDGYDLVERESPSSPEYFPIFKDERLSSFSSSPSLSSSTKRTESSVPSLPSSSVISESSTQASLIHNSVSVVGIELEEIEQEDDEHEESEAVFVESLSEEPDAGEHFMQATSEFFSKMGYWLYNSKVIQYIARDDRSRIKTLFQTDDIWILGVSYTFDQHELPLALHEAPRSRKSSTLQAHAITASRSGGNGGGGGAGAAVGDSKGSPVSSTSPVSDHGGPDLLQPTRMADRPRSHTISSPRARTDSDAHSRISTFSRRQDNYMDLPRSRSKERKLEKQREKELAKEDAKAKKLARAKERELEKEQQRHLDREKAKEKARLKEQEKVQKFKAKISHPHFDRNCNLDGSRHLSAILALDSKEHGYLNIQREPERKSQSIHGYQPEDRPNVGLGLSTNAIMSDQQEGDATKEYTQEPVPQELAPVDPSPEHSPPPPGVRPRSTKQRLLHLPSALLTNLPRQRTPSSSSMALNKSWRAISPRSPTSRSTLPLFAAISSPSMPSLPHFPSNPSSPQSPELEYAAGILDPDDNSETRPDTNGISRRDLSSSSRFSASSHLSVEKPVSSPVPSPNRATLTRFMSDFQSKIWFTYRKEIARIEPSFYTSDAGWGCMMRTGQSLLAQAFVQVMLGRDWRTGPTTSEENCKKYSTLLNWFADEPDRYYSIHNIAKMGVALDKRVGEWFGPSTVAHALKRLSYKHPDCPVAIMVSMDSTIRITDLVNAATGREIKSSQSYAHGMIMPGSPDPQQQAQQPSGQWKPVVVMMPARYGLDRLKEGYVANLKQLFKLPQFLGIAGGRPGRSLYFVAYQGNDLFYFDPHTVKARATHEEMSHCPSPSYHCNVVRTMDIMELDPSMMLGFLIQSMQDLVELIAEMKHGMDQRHSLLTIIGNPALDVPTVPAPTPVLAPAPILVPALIPPPAPLLAPVSIPVSTPFPVSSPIPAPASFPASFPALSPATFPSPLPIPVRAAQPPAPASIPGPIPDSTPPQPSIRALTPAPASTPVPASDPVPAPAAAPASTPVPISAPVPVSAPVPLAAPVLGPVQTRTLSPALPIAAVTHDEEPVIVDDFVTSTTIDVPAYNQDAIETTEALVKEKEKDEKEEAVEEEEAVVVEEEEEEIVESIMMDFTFEVLEQVALELAKSKAVEASAFVESKIEKVNEKEKEKEEVLLVMEEEVTVSAQDDANSTPIMTSTAMSPVTSPATSPRTCLMTGVNFDAPLPPLPQFEPLVPVPILRPIMTSPVESRPKKEMKRITRAFQKEKWMIKPRSSKNKKGNNSPPVEGMATTTTPDQVVYEYALGEEDAIFLHDQDTLSIKSFDSDLSL</sequence>
<feature type="compositionally biased region" description="Pro residues" evidence="13">
    <location>
        <begin position="1392"/>
        <end position="1406"/>
    </location>
</feature>
<keyword evidence="7" id="KW-0788">Thiol protease</keyword>
<gene>
    <name evidence="15" type="primary">ATG4B_2</name>
    <name evidence="15" type="ORF">BGZ96_006164</name>
</gene>
<evidence type="ECO:0000256" key="6">
    <source>
        <dbReference type="ARBA" id="ARBA00022801"/>
    </source>
</evidence>
<feature type="compositionally biased region" description="Basic and acidic residues" evidence="13">
    <location>
        <begin position="656"/>
        <end position="721"/>
    </location>
</feature>
<evidence type="ECO:0000256" key="3">
    <source>
        <dbReference type="ARBA" id="ARBA00022448"/>
    </source>
</evidence>
<feature type="compositionally biased region" description="Pro residues" evidence="13">
    <location>
        <begin position="822"/>
        <end position="834"/>
    </location>
</feature>
<feature type="compositionally biased region" description="Polar residues" evidence="13">
    <location>
        <begin position="1667"/>
        <end position="1680"/>
    </location>
</feature>
<dbReference type="PANTHER" id="PTHR22624">
    <property type="entry name" value="CYSTEINE PROTEASE ATG4"/>
    <property type="match status" value="1"/>
</dbReference>
<keyword evidence="3" id="KW-0813">Transport</keyword>
<comment type="caution">
    <text evidence="15">The sequence shown here is derived from an EMBL/GenBank/DDBJ whole genome shotgun (WGS) entry which is preliminary data.</text>
</comment>
<feature type="compositionally biased region" description="Basic and acidic residues" evidence="13">
    <location>
        <begin position="927"/>
        <end position="941"/>
    </location>
</feature>
<evidence type="ECO:0000313" key="16">
    <source>
        <dbReference type="Proteomes" id="UP001194696"/>
    </source>
</evidence>
<dbReference type="InterPro" id="IPR038765">
    <property type="entry name" value="Papain-like_cys_pep_sf"/>
</dbReference>
<feature type="domain" description="Peptidase C54 catalytic" evidence="14">
    <location>
        <begin position="973"/>
        <end position="1264"/>
    </location>
</feature>
<evidence type="ECO:0000313" key="15">
    <source>
        <dbReference type="EMBL" id="KAG0290339.1"/>
    </source>
</evidence>
<feature type="compositionally biased region" description="Pro residues" evidence="13">
    <location>
        <begin position="1364"/>
        <end position="1382"/>
    </location>
</feature>
<keyword evidence="6" id="KW-0378">Hydrolase</keyword>
<keyword evidence="9" id="KW-0072">Autophagy</keyword>
<comment type="similarity">
    <text evidence="2">Belongs to the peptidase C54 family.</text>
</comment>
<evidence type="ECO:0000256" key="7">
    <source>
        <dbReference type="ARBA" id="ARBA00022807"/>
    </source>
</evidence>
<dbReference type="InterPro" id="IPR005078">
    <property type="entry name" value="Peptidase_C54"/>
</dbReference>
<feature type="coiled-coil region" evidence="12">
    <location>
        <begin position="1483"/>
        <end position="1510"/>
    </location>
</feature>
<keyword evidence="4" id="KW-0963">Cytoplasm</keyword>
<feature type="compositionally biased region" description="Low complexity" evidence="13">
    <location>
        <begin position="176"/>
        <end position="190"/>
    </location>
</feature>
<evidence type="ECO:0000259" key="14">
    <source>
        <dbReference type="Pfam" id="PF03416"/>
    </source>
</evidence>
<feature type="region of interest" description="Disordered" evidence="13">
    <location>
        <begin position="920"/>
        <end position="966"/>
    </location>
</feature>
<keyword evidence="12" id="KW-0175">Coiled coil</keyword>
<evidence type="ECO:0000256" key="10">
    <source>
        <dbReference type="ARBA" id="ARBA00029362"/>
    </source>
</evidence>
<evidence type="ECO:0000256" key="13">
    <source>
        <dbReference type="SAM" id="MobiDB-lite"/>
    </source>
</evidence>
<keyword evidence="5 15" id="KW-0645">Protease</keyword>
<evidence type="ECO:0000256" key="12">
    <source>
        <dbReference type="SAM" id="Coils"/>
    </source>
</evidence>
<dbReference type="PANTHER" id="PTHR22624:SF49">
    <property type="entry name" value="CYSTEINE PROTEASE"/>
    <property type="match status" value="1"/>
</dbReference>
<dbReference type="GO" id="GO:0006508">
    <property type="term" value="P:proteolysis"/>
    <property type="evidence" value="ECO:0007669"/>
    <property type="project" value="UniProtKB-KW"/>
</dbReference>
<dbReference type="SUPFAM" id="SSF54001">
    <property type="entry name" value="Cysteine proteinases"/>
    <property type="match status" value="1"/>
</dbReference>
<evidence type="ECO:0000256" key="1">
    <source>
        <dbReference type="ARBA" id="ARBA00004496"/>
    </source>
</evidence>
<feature type="region of interest" description="Disordered" evidence="13">
    <location>
        <begin position="427"/>
        <end position="451"/>
    </location>
</feature>
<comment type="subcellular location">
    <subcellularLocation>
        <location evidence="1">Cytoplasm</location>
    </subcellularLocation>
</comment>
<organism evidence="15 16">
    <name type="scientific">Linnemannia gamsii</name>
    <dbReference type="NCBI Taxonomy" id="64522"/>
    <lineage>
        <taxon>Eukaryota</taxon>
        <taxon>Fungi</taxon>
        <taxon>Fungi incertae sedis</taxon>
        <taxon>Mucoromycota</taxon>
        <taxon>Mortierellomycotina</taxon>
        <taxon>Mortierellomycetes</taxon>
        <taxon>Mortierellales</taxon>
        <taxon>Mortierellaceae</taxon>
        <taxon>Linnemannia</taxon>
    </lineage>
</organism>
<feature type="compositionally biased region" description="Basic and acidic residues" evidence="13">
    <location>
        <begin position="335"/>
        <end position="347"/>
    </location>
</feature>
<keyword evidence="16" id="KW-1185">Reference proteome</keyword>
<feature type="region of interest" description="Disordered" evidence="13">
    <location>
        <begin position="1357"/>
        <end position="1412"/>
    </location>
</feature>
<feature type="compositionally biased region" description="Gly residues" evidence="13">
    <location>
        <begin position="587"/>
        <end position="597"/>
    </location>
</feature>
<keyword evidence="8" id="KW-0653">Protein transport</keyword>
<evidence type="ECO:0000256" key="5">
    <source>
        <dbReference type="ARBA" id="ARBA00022670"/>
    </source>
</evidence>
<dbReference type="EMBL" id="JAAAIM010000298">
    <property type="protein sequence ID" value="KAG0290339.1"/>
    <property type="molecule type" value="Genomic_DNA"/>
</dbReference>
<feature type="region of interest" description="Disordered" evidence="13">
    <location>
        <begin position="816"/>
        <end position="882"/>
    </location>
</feature>
<evidence type="ECO:0000256" key="8">
    <source>
        <dbReference type="ARBA" id="ARBA00022927"/>
    </source>
</evidence>